<feature type="non-terminal residue" evidence="1">
    <location>
        <position position="149"/>
    </location>
</feature>
<protein>
    <recommendedName>
        <fullName evidence="3">MULE transposase domain-containing protein</fullName>
    </recommendedName>
</protein>
<evidence type="ECO:0008006" key="3">
    <source>
        <dbReference type="Google" id="ProtNLM"/>
    </source>
</evidence>
<proteinExistence type="predicted"/>
<keyword evidence="2" id="KW-1185">Reference proteome</keyword>
<name>A0A7J6KHV3_PERCH</name>
<sequence length="149" mass="17075">TLNIPPPPRGVSGFDIPPEYSSTTIGGVYRNTLVYDSGRDDTQRILIWADIPTMQNLVVDTKVLHLSMDGTFKRCPGKWHEQYTVLIRHECGRMVPCIFCLLPQRDYVTYRRVFDVLLQLLGPDVSSCVFDMERAAVKAFLEVWPRSRV</sequence>
<dbReference type="AlphaFoldDB" id="A0A7J6KHV3"/>
<feature type="non-terminal residue" evidence="1">
    <location>
        <position position="1"/>
    </location>
</feature>
<accession>A0A7J6KHV3</accession>
<dbReference type="OrthoDB" id="90756at2759"/>
<organism evidence="1 2">
    <name type="scientific">Perkinsus chesapeaki</name>
    <name type="common">Clam parasite</name>
    <name type="synonym">Perkinsus andrewsi</name>
    <dbReference type="NCBI Taxonomy" id="330153"/>
    <lineage>
        <taxon>Eukaryota</taxon>
        <taxon>Sar</taxon>
        <taxon>Alveolata</taxon>
        <taxon>Perkinsozoa</taxon>
        <taxon>Perkinsea</taxon>
        <taxon>Perkinsida</taxon>
        <taxon>Perkinsidae</taxon>
        <taxon>Perkinsus</taxon>
    </lineage>
</organism>
<dbReference type="Proteomes" id="UP000591131">
    <property type="component" value="Unassembled WGS sequence"/>
</dbReference>
<evidence type="ECO:0000313" key="2">
    <source>
        <dbReference type="Proteomes" id="UP000591131"/>
    </source>
</evidence>
<gene>
    <name evidence="1" type="ORF">FOL47_006366</name>
</gene>
<reference evidence="1 2" key="1">
    <citation type="submission" date="2020-04" db="EMBL/GenBank/DDBJ databases">
        <title>Perkinsus chesapeaki whole genome sequence.</title>
        <authorList>
            <person name="Bogema D.R."/>
        </authorList>
    </citation>
    <scope>NUCLEOTIDE SEQUENCE [LARGE SCALE GENOMIC DNA]</scope>
    <source>
        <strain evidence="1">ATCC PRA-425</strain>
    </source>
</reference>
<evidence type="ECO:0000313" key="1">
    <source>
        <dbReference type="EMBL" id="KAF4646412.1"/>
    </source>
</evidence>
<comment type="caution">
    <text evidence="1">The sequence shown here is derived from an EMBL/GenBank/DDBJ whole genome shotgun (WGS) entry which is preliminary data.</text>
</comment>
<dbReference type="EMBL" id="JAAPAO010003530">
    <property type="protein sequence ID" value="KAF4646412.1"/>
    <property type="molecule type" value="Genomic_DNA"/>
</dbReference>